<proteinExistence type="predicted"/>
<dbReference type="Ensembl" id="ENSUAMT00000011092.1">
    <property type="protein sequence ID" value="ENSUAMP00000009857.1"/>
    <property type="gene ID" value="ENSUAMG00000008159.1"/>
</dbReference>
<reference evidence="1" key="3">
    <citation type="submission" date="2025-09" db="UniProtKB">
        <authorList>
            <consortium name="Ensembl"/>
        </authorList>
    </citation>
    <scope>IDENTIFICATION</scope>
</reference>
<protein>
    <submittedName>
        <fullName evidence="1">Uncharacterized protein</fullName>
    </submittedName>
</protein>
<organism evidence="1 2">
    <name type="scientific">Ursus americanus</name>
    <name type="common">American black bear</name>
    <name type="synonym">Euarctos americanus</name>
    <dbReference type="NCBI Taxonomy" id="9643"/>
    <lineage>
        <taxon>Eukaryota</taxon>
        <taxon>Metazoa</taxon>
        <taxon>Chordata</taxon>
        <taxon>Craniata</taxon>
        <taxon>Vertebrata</taxon>
        <taxon>Euteleostomi</taxon>
        <taxon>Mammalia</taxon>
        <taxon>Eutheria</taxon>
        <taxon>Laurasiatheria</taxon>
        <taxon>Carnivora</taxon>
        <taxon>Caniformia</taxon>
        <taxon>Ursidae</taxon>
        <taxon>Ursus</taxon>
    </lineage>
</organism>
<evidence type="ECO:0000313" key="1">
    <source>
        <dbReference type="Ensembl" id="ENSUAMP00000009857.1"/>
    </source>
</evidence>
<dbReference type="Proteomes" id="UP000291022">
    <property type="component" value="Unassembled WGS sequence"/>
</dbReference>
<reference evidence="2" key="1">
    <citation type="submission" date="2016-06" db="EMBL/GenBank/DDBJ databases">
        <title>De novo assembly and RNA-Seq shows season-dependent expression and editing in black bear kidneys.</title>
        <authorList>
            <person name="Korstanje R."/>
            <person name="Srivastava A."/>
            <person name="Sarsani V.K."/>
            <person name="Sheehan S.M."/>
            <person name="Seger R.L."/>
            <person name="Barter M.E."/>
            <person name="Lindqvist C."/>
            <person name="Brody L.C."/>
            <person name="Mullikin J.C."/>
        </authorList>
    </citation>
    <scope>NUCLEOTIDE SEQUENCE [LARGE SCALE GENOMIC DNA]</scope>
</reference>
<evidence type="ECO:0000313" key="2">
    <source>
        <dbReference type="Proteomes" id="UP000291022"/>
    </source>
</evidence>
<name>A0A452QVX7_URSAM</name>
<accession>A0A452QVX7</accession>
<dbReference type="AlphaFoldDB" id="A0A452QVX7"/>
<reference evidence="1" key="2">
    <citation type="submission" date="2025-08" db="UniProtKB">
        <authorList>
            <consortium name="Ensembl"/>
        </authorList>
    </citation>
    <scope>IDENTIFICATION</scope>
</reference>
<sequence>EKLSQSSKGVLASALARRNASPGQPSMIFTTANWNLQFFKLIVERKTSSHTPNHLLVLTFH</sequence>
<keyword evidence="2" id="KW-1185">Reference proteome</keyword>